<evidence type="ECO:0000256" key="1">
    <source>
        <dbReference type="SAM" id="SignalP"/>
    </source>
</evidence>
<reference evidence="2" key="1">
    <citation type="submission" date="2018-01" db="EMBL/GenBank/DDBJ databases">
        <title>An insight into the sialome of Amazonian anophelines.</title>
        <authorList>
            <person name="Ribeiro J.M."/>
            <person name="Scarpassa V."/>
            <person name="Calvo E."/>
        </authorList>
    </citation>
    <scope>NUCLEOTIDE SEQUENCE</scope>
</reference>
<accession>A0A2M4D8G8</accession>
<feature type="chain" id="PRO_5014895511" evidence="1">
    <location>
        <begin position="17"/>
        <end position="90"/>
    </location>
</feature>
<protein>
    <submittedName>
        <fullName evidence="2">Putative secreted protein</fullName>
    </submittedName>
</protein>
<keyword evidence="1" id="KW-0732">Signal</keyword>
<name>A0A2M4D8G8_ANODA</name>
<dbReference type="EMBL" id="GGFL01009694">
    <property type="protein sequence ID" value="MBW73872.1"/>
    <property type="molecule type" value="Transcribed_RNA"/>
</dbReference>
<organism evidence="2">
    <name type="scientific">Anopheles darlingi</name>
    <name type="common">Mosquito</name>
    <dbReference type="NCBI Taxonomy" id="43151"/>
    <lineage>
        <taxon>Eukaryota</taxon>
        <taxon>Metazoa</taxon>
        <taxon>Ecdysozoa</taxon>
        <taxon>Arthropoda</taxon>
        <taxon>Hexapoda</taxon>
        <taxon>Insecta</taxon>
        <taxon>Pterygota</taxon>
        <taxon>Neoptera</taxon>
        <taxon>Endopterygota</taxon>
        <taxon>Diptera</taxon>
        <taxon>Nematocera</taxon>
        <taxon>Culicoidea</taxon>
        <taxon>Culicidae</taxon>
        <taxon>Anophelinae</taxon>
        <taxon>Anopheles</taxon>
    </lineage>
</organism>
<dbReference type="AlphaFoldDB" id="A0A2M4D8G8"/>
<feature type="signal peptide" evidence="1">
    <location>
        <begin position="1"/>
        <end position="16"/>
    </location>
</feature>
<proteinExistence type="predicted"/>
<sequence length="90" mass="10027">MILDIIDVLLLQRTLAATVPQQMLVLRLRNLLQRVLLVRHDGVAAAATTANRFSSAFAGPLFCSAKAYYERLRTASMSRAGAHSLQWWSI</sequence>
<evidence type="ECO:0000313" key="2">
    <source>
        <dbReference type="EMBL" id="MBW73872.1"/>
    </source>
</evidence>